<evidence type="ECO:0000313" key="4">
    <source>
        <dbReference type="Proteomes" id="UP000478052"/>
    </source>
</evidence>
<dbReference type="PANTHER" id="PTHR33327:SF3">
    <property type="entry name" value="RNA-DIRECTED DNA POLYMERASE"/>
    <property type="match status" value="1"/>
</dbReference>
<sequence length="256" mass="27802">MLSLPTLKTDTTTPSAPTYTPTAIDTTGNNSTTEMTAVLANSGLPSFWRHSPKQWFTHVDAVFRIGQVQSDVSRVNFVLAALDEDGIRSVADLLGEDVAYDTLRARLIYTYTMSLAKRIQSIIDPGDLGDRTPSQLLRDMRHICPDDMGNASLGYFWLQKLPKSLRPVIAGLSGSLNDIAERADRVMEASLSAKLADDEASKCSLGAVFPPLDVLDALGPRTTDECEVGTEVSQCAQERRPFEILPVTAAVTAKAK</sequence>
<keyword evidence="3" id="KW-0548">Nucleotidyltransferase</keyword>
<protein>
    <submittedName>
        <fullName evidence="3">Reverse transcriptase domain-containing protein</fullName>
    </submittedName>
</protein>
<accession>A0A6G0ZEZ1</accession>
<dbReference type="EMBL" id="VUJU01000605">
    <property type="protein sequence ID" value="KAF0769378.1"/>
    <property type="molecule type" value="Genomic_DNA"/>
</dbReference>
<dbReference type="Pfam" id="PF23055">
    <property type="entry name" value="DUF7041"/>
    <property type="match status" value="1"/>
</dbReference>
<evidence type="ECO:0000259" key="2">
    <source>
        <dbReference type="Pfam" id="PF23055"/>
    </source>
</evidence>
<evidence type="ECO:0000313" key="3">
    <source>
        <dbReference type="EMBL" id="KAF0769378.1"/>
    </source>
</evidence>
<dbReference type="InterPro" id="IPR055469">
    <property type="entry name" value="DUF7041"/>
</dbReference>
<dbReference type="GO" id="GO:0003964">
    <property type="term" value="F:RNA-directed DNA polymerase activity"/>
    <property type="evidence" value="ECO:0007669"/>
    <property type="project" value="UniProtKB-KW"/>
</dbReference>
<dbReference type="AlphaFoldDB" id="A0A6G0ZEZ1"/>
<feature type="region of interest" description="Disordered" evidence="1">
    <location>
        <begin position="1"/>
        <end position="27"/>
    </location>
</feature>
<reference evidence="3 4" key="1">
    <citation type="submission" date="2019-08" db="EMBL/GenBank/DDBJ databases">
        <title>Whole genome of Aphis craccivora.</title>
        <authorList>
            <person name="Voronova N.V."/>
            <person name="Shulinski R.S."/>
            <person name="Bandarenka Y.V."/>
            <person name="Zhorov D.G."/>
            <person name="Warner D."/>
        </authorList>
    </citation>
    <scope>NUCLEOTIDE SEQUENCE [LARGE SCALE GENOMIC DNA]</scope>
    <source>
        <strain evidence="3">180601</strain>
        <tissue evidence="3">Whole Body</tissue>
    </source>
</reference>
<feature type="domain" description="DUF7041" evidence="2">
    <location>
        <begin position="44"/>
        <end position="122"/>
    </location>
</feature>
<comment type="caution">
    <text evidence="3">The sequence shown here is derived from an EMBL/GenBank/DDBJ whole genome shotgun (WGS) entry which is preliminary data.</text>
</comment>
<dbReference type="OrthoDB" id="6589648at2759"/>
<keyword evidence="4" id="KW-1185">Reference proteome</keyword>
<name>A0A6G0ZEZ1_APHCR</name>
<evidence type="ECO:0000256" key="1">
    <source>
        <dbReference type="SAM" id="MobiDB-lite"/>
    </source>
</evidence>
<feature type="compositionally biased region" description="Low complexity" evidence="1">
    <location>
        <begin position="1"/>
        <end position="22"/>
    </location>
</feature>
<keyword evidence="3" id="KW-0695">RNA-directed DNA polymerase</keyword>
<dbReference type="Proteomes" id="UP000478052">
    <property type="component" value="Unassembled WGS sequence"/>
</dbReference>
<organism evidence="3 4">
    <name type="scientific">Aphis craccivora</name>
    <name type="common">Cowpea aphid</name>
    <dbReference type="NCBI Taxonomy" id="307492"/>
    <lineage>
        <taxon>Eukaryota</taxon>
        <taxon>Metazoa</taxon>
        <taxon>Ecdysozoa</taxon>
        <taxon>Arthropoda</taxon>
        <taxon>Hexapoda</taxon>
        <taxon>Insecta</taxon>
        <taxon>Pterygota</taxon>
        <taxon>Neoptera</taxon>
        <taxon>Paraneoptera</taxon>
        <taxon>Hemiptera</taxon>
        <taxon>Sternorrhyncha</taxon>
        <taxon>Aphidomorpha</taxon>
        <taxon>Aphidoidea</taxon>
        <taxon>Aphididae</taxon>
        <taxon>Aphidini</taxon>
        <taxon>Aphis</taxon>
        <taxon>Aphis</taxon>
    </lineage>
</organism>
<dbReference type="PANTHER" id="PTHR33327">
    <property type="entry name" value="ENDONUCLEASE"/>
    <property type="match status" value="1"/>
</dbReference>
<proteinExistence type="predicted"/>
<gene>
    <name evidence="3" type="ORF">FWK35_00003543</name>
</gene>
<keyword evidence="3" id="KW-0808">Transferase</keyword>